<evidence type="ECO:0000313" key="2">
    <source>
        <dbReference type="EMBL" id="KAL1635845.1"/>
    </source>
</evidence>
<proteinExistence type="predicted"/>
<dbReference type="EMBL" id="JAJVDC020000009">
    <property type="protein sequence ID" value="KAL1635845.1"/>
    <property type="molecule type" value="Genomic_DNA"/>
</dbReference>
<protein>
    <submittedName>
        <fullName evidence="2">Uncharacterized protein</fullName>
    </submittedName>
</protein>
<name>A0ABR3T8H4_9PEZI</name>
<evidence type="ECO:0000256" key="1">
    <source>
        <dbReference type="SAM" id="SignalP"/>
    </source>
</evidence>
<keyword evidence="1" id="KW-0732">Signal</keyword>
<feature type="chain" id="PRO_5045673851" evidence="1">
    <location>
        <begin position="22"/>
        <end position="485"/>
    </location>
</feature>
<dbReference type="Proteomes" id="UP001521116">
    <property type="component" value="Unassembled WGS sequence"/>
</dbReference>
<feature type="signal peptide" evidence="1">
    <location>
        <begin position="1"/>
        <end position="21"/>
    </location>
</feature>
<reference evidence="2 3" key="1">
    <citation type="submission" date="2024-02" db="EMBL/GenBank/DDBJ databases">
        <title>De novo assembly and annotation of 12 fungi associated with fruit tree decline syndrome in Ontario, Canada.</title>
        <authorList>
            <person name="Sulman M."/>
            <person name="Ellouze W."/>
            <person name="Ilyukhin E."/>
        </authorList>
    </citation>
    <scope>NUCLEOTIDE SEQUENCE [LARGE SCALE GENOMIC DNA]</scope>
    <source>
        <strain evidence="2 3">M1-105</strain>
    </source>
</reference>
<keyword evidence="3" id="KW-1185">Reference proteome</keyword>
<organism evidence="2 3">
    <name type="scientific">Neofusicoccum ribis</name>
    <dbReference type="NCBI Taxonomy" id="45134"/>
    <lineage>
        <taxon>Eukaryota</taxon>
        <taxon>Fungi</taxon>
        <taxon>Dikarya</taxon>
        <taxon>Ascomycota</taxon>
        <taxon>Pezizomycotina</taxon>
        <taxon>Dothideomycetes</taxon>
        <taxon>Dothideomycetes incertae sedis</taxon>
        <taxon>Botryosphaeriales</taxon>
        <taxon>Botryosphaeriaceae</taxon>
        <taxon>Neofusicoccum</taxon>
    </lineage>
</organism>
<evidence type="ECO:0000313" key="3">
    <source>
        <dbReference type="Proteomes" id="UP001521116"/>
    </source>
</evidence>
<accession>A0ABR3T8H4</accession>
<gene>
    <name evidence="2" type="ORF">SLS56_001540</name>
</gene>
<comment type="caution">
    <text evidence="2">The sequence shown here is derived from an EMBL/GenBank/DDBJ whole genome shotgun (WGS) entry which is preliminary data.</text>
</comment>
<sequence length="485" mass="49005">MHSLSGLVFAGMLASAGTALAQLHFTTDATLHDYPSLADGRANNNPPWCEMNYDSLDLNSVTAYCAIDKSTCGACLNVCGSAGCKYMLAIDQCSRGDGLLDISTGAGPEICGDNTGHHQVTATQVDAHNCEHIWNGKMFFDYQAPYGGLATLKSILDGDHAATSSVSIAEYTKVPDATTIAKAVAPSSTLSTTSSVAVETQPSVMSAPVETIQPVSQPAYSAPVESASSVVSTTTNQPWSVPSVTAYSSIAPFGNSSANASVPADIPTTYDSTTGALVDAESNVGATKSCEDSFTVTTTVPGSTVYVTVTSTYGNGAAVGSSTVSPEEPSSAAGGVLAETAAGSTSKATTTVRSTSTLWITRTTTITGCPSGVTNCPESLQTTDLTTVTSAVETTVVPVANPTGAYSYPSVSGVWNGTQAGMTHTPLSIPDAAAASAGAYAAEVKARGAMAAPIAKRSAASIASGSIAWEAVAAMSSLAALFVLI</sequence>